<dbReference type="RefSeq" id="WP_089836212.1">
    <property type="nucleotide sequence ID" value="NZ_FOZL01000001.1"/>
</dbReference>
<dbReference type="InterPro" id="IPR029044">
    <property type="entry name" value="Nucleotide-diphossugar_trans"/>
</dbReference>
<evidence type="ECO:0000256" key="3">
    <source>
        <dbReference type="ARBA" id="ARBA00022676"/>
    </source>
</evidence>
<evidence type="ECO:0000256" key="5">
    <source>
        <dbReference type="ARBA" id="ARBA00022842"/>
    </source>
</evidence>
<dbReference type="PANTHER" id="PTHR48090:SF10">
    <property type="entry name" value="GLUCOSYL-3-PHOSPHOGLYCERATE SYNTHASE"/>
    <property type="match status" value="1"/>
</dbReference>
<proteinExistence type="inferred from homology"/>
<comment type="similarity">
    <text evidence="2">Belongs to the glycosyltransferase 2 family.</text>
</comment>
<organism evidence="7 8">
    <name type="scientific">Granulicella pectinivorans</name>
    <dbReference type="NCBI Taxonomy" id="474950"/>
    <lineage>
        <taxon>Bacteria</taxon>
        <taxon>Pseudomonadati</taxon>
        <taxon>Acidobacteriota</taxon>
        <taxon>Terriglobia</taxon>
        <taxon>Terriglobales</taxon>
        <taxon>Acidobacteriaceae</taxon>
        <taxon>Granulicella</taxon>
    </lineage>
</organism>
<keyword evidence="8" id="KW-1185">Reference proteome</keyword>
<feature type="domain" description="Glycosyltransferase 2-like" evidence="6">
    <location>
        <begin position="10"/>
        <end position="147"/>
    </location>
</feature>
<gene>
    <name evidence="7" type="ORF">SAMN05421771_0449</name>
</gene>
<keyword evidence="4 7" id="KW-0808">Transferase</keyword>
<dbReference type="InterPro" id="IPR001173">
    <property type="entry name" value="Glyco_trans_2-like"/>
</dbReference>
<keyword evidence="5" id="KW-0460">Magnesium</keyword>
<evidence type="ECO:0000313" key="8">
    <source>
        <dbReference type="Proteomes" id="UP000199024"/>
    </source>
</evidence>
<evidence type="ECO:0000256" key="4">
    <source>
        <dbReference type="ARBA" id="ARBA00022679"/>
    </source>
</evidence>
<accession>A0A1I6L9G9</accession>
<reference evidence="7 8" key="1">
    <citation type="submission" date="2016-10" db="EMBL/GenBank/DDBJ databases">
        <authorList>
            <person name="de Groot N.N."/>
        </authorList>
    </citation>
    <scope>NUCLEOTIDE SEQUENCE [LARGE SCALE GENOMIC DNA]</scope>
    <source>
        <strain evidence="7 8">DSM 21001</strain>
    </source>
</reference>
<evidence type="ECO:0000313" key="7">
    <source>
        <dbReference type="EMBL" id="SFS00099.1"/>
    </source>
</evidence>
<dbReference type="GO" id="GO:0016757">
    <property type="term" value="F:glycosyltransferase activity"/>
    <property type="evidence" value="ECO:0007669"/>
    <property type="project" value="UniProtKB-KW"/>
</dbReference>
<dbReference type="SUPFAM" id="SSF53448">
    <property type="entry name" value="Nucleotide-diphospho-sugar transferases"/>
    <property type="match status" value="1"/>
</dbReference>
<evidence type="ECO:0000259" key="6">
    <source>
        <dbReference type="Pfam" id="PF00535"/>
    </source>
</evidence>
<dbReference type="OrthoDB" id="9815829at2"/>
<dbReference type="Proteomes" id="UP000199024">
    <property type="component" value="Unassembled WGS sequence"/>
</dbReference>
<dbReference type="EMBL" id="FOZL01000001">
    <property type="protein sequence ID" value="SFS00099.1"/>
    <property type="molecule type" value="Genomic_DNA"/>
</dbReference>
<dbReference type="Gene3D" id="3.90.550.10">
    <property type="entry name" value="Spore Coat Polysaccharide Biosynthesis Protein SpsA, Chain A"/>
    <property type="match status" value="1"/>
</dbReference>
<keyword evidence="3" id="KW-0328">Glycosyltransferase</keyword>
<dbReference type="InterPro" id="IPR050256">
    <property type="entry name" value="Glycosyltransferase_2"/>
</dbReference>
<dbReference type="CDD" id="cd00761">
    <property type="entry name" value="Glyco_tranf_GTA_type"/>
    <property type="match status" value="1"/>
</dbReference>
<dbReference type="Pfam" id="PF00535">
    <property type="entry name" value="Glycos_transf_2"/>
    <property type="match status" value="1"/>
</dbReference>
<dbReference type="AlphaFoldDB" id="A0A1I6L9G9"/>
<evidence type="ECO:0000256" key="1">
    <source>
        <dbReference type="ARBA" id="ARBA00001946"/>
    </source>
</evidence>
<protein>
    <submittedName>
        <fullName evidence="7">Glycosyltransferase involved in cell wall bisynthesis</fullName>
    </submittedName>
</protein>
<dbReference type="STRING" id="474950.SAMN05421771_0449"/>
<dbReference type="PANTHER" id="PTHR48090">
    <property type="entry name" value="UNDECAPRENYL-PHOSPHATE 4-DEOXY-4-FORMAMIDO-L-ARABINOSE TRANSFERASE-RELATED"/>
    <property type="match status" value="1"/>
</dbReference>
<comment type="cofactor">
    <cofactor evidence="1">
        <name>Mg(2+)</name>
        <dbReference type="ChEBI" id="CHEBI:18420"/>
    </cofactor>
</comment>
<sequence length="342" mass="39137">MPTDPQPILTIAIPTYNRADLLESLLAVLTPQLAAHADVELLILDNGSTDNTPAVAALYATPQTRIHRHPENIGSDANFISAFQQARGRYFWLCGDDDIPVPPAVDNLMHHLRTRELDLVYLTSYGFRENWVTERQEDPFQRSFHTITDPRHLTIVVNMMFTFISGMVINRNRLLALQDEGLRIEDPSAFLGTNLTQLSWTLPLLRRHRQSLVLWNRPIAARQGHNGGYALAQVFGERLVELTQRCLPDRLDLARLITNFAIRRWFPSIIYDIRATGNQTFELDKAHATLSRVFGGNPRYWLFTYPVLVLPLPLARVWLRAGEAFSKLLYMATVPGFWRKEI</sequence>
<evidence type="ECO:0000256" key="2">
    <source>
        <dbReference type="ARBA" id="ARBA00006739"/>
    </source>
</evidence>
<name>A0A1I6L9G9_9BACT</name>